<dbReference type="Gene3D" id="1.20.120.520">
    <property type="entry name" value="nmb1532 protein domain like"/>
    <property type="match status" value="1"/>
</dbReference>
<dbReference type="OrthoDB" id="9792554at2"/>
<evidence type="ECO:0000259" key="1">
    <source>
        <dbReference type="Pfam" id="PF01814"/>
    </source>
</evidence>
<organism evidence="2 3">
    <name type="scientific">Leptolinea tardivitalis</name>
    <dbReference type="NCBI Taxonomy" id="229920"/>
    <lineage>
        <taxon>Bacteria</taxon>
        <taxon>Bacillati</taxon>
        <taxon>Chloroflexota</taxon>
        <taxon>Anaerolineae</taxon>
        <taxon>Anaerolineales</taxon>
        <taxon>Anaerolineaceae</taxon>
        <taxon>Leptolinea</taxon>
    </lineage>
</organism>
<dbReference type="STRING" id="229920.ADM99_16600"/>
<name>A0A0P6XHY3_9CHLR</name>
<protein>
    <recommendedName>
        <fullName evidence="1">Hemerythrin-like domain-containing protein</fullName>
    </recommendedName>
</protein>
<keyword evidence="3" id="KW-1185">Reference proteome</keyword>
<gene>
    <name evidence="2" type="ORF">ADM99_16600</name>
</gene>
<feature type="domain" description="Hemerythrin-like" evidence="1">
    <location>
        <begin position="8"/>
        <end position="141"/>
    </location>
</feature>
<evidence type="ECO:0000313" key="2">
    <source>
        <dbReference type="EMBL" id="KPL70703.1"/>
    </source>
</evidence>
<dbReference type="Proteomes" id="UP000050430">
    <property type="component" value="Unassembled WGS sequence"/>
</dbReference>
<dbReference type="RefSeq" id="WP_062422642.1">
    <property type="nucleotide sequence ID" value="NZ_BBYA01000010.1"/>
</dbReference>
<comment type="caution">
    <text evidence="2">The sequence shown here is derived from an EMBL/GenBank/DDBJ whole genome shotgun (WGS) entry which is preliminary data.</text>
</comment>
<dbReference type="InterPro" id="IPR012312">
    <property type="entry name" value="Hemerythrin-like"/>
</dbReference>
<proteinExistence type="predicted"/>
<evidence type="ECO:0000313" key="3">
    <source>
        <dbReference type="Proteomes" id="UP000050430"/>
    </source>
</evidence>
<dbReference type="AlphaFoldDB" id="A0A0P6XHY3"/>
<dbReference type="Pfam" id="PF01814">
    <property type="entry name" value="Hemerythrin"/>
    <property type="match status" value="1"/>
</dbReference>
<accession>A0A0P6XHY3</accession>
<dbReference type="EMBL" id="LGCK01000014">
    <property type="protein sequence ID" value="KPL70703.1"/>
    <property type="molecule type" value="Genomic_DNA"/>
</dbReference>
<sequence length="178" mass="20251">MNTSTLPLREEHRELLKDIETLRVTADSITEDHLSAATFSGIETSFDILVHTIIPHALAEDKALYPIIQKVMGSRHATETMSHDHMVISNLTRELSYLRSHVSGLSVTKDQVCSLRRVLYGLYLMVKVHIDKEEEVYMPLLEENLKPEEFNKMMNSLEAAVRESKSDIPLILEGFKSS</sequence>
<reference evidence="2 3" key="1">
    <citation type="submission" date="2015-07" db="EMBL/GenBank/DDBJ databases">
        <title>Genome sequence of Leptolinea tardivitalis DSM 16556.</title>
        <authorList>
            <person name="Hemp J."/>
            <person name="Ward L.M."/>
            <person name="Pace L.A."/>
            <person name="Fischer W.W."/>
        </authorList>
    </citation>
    <scope>NUCLEOTIDE SEQUENCE [LARGE SCALE GENOMIC DNA]</scope>
    <source>
        <strain evidence="2 3">YMTK-2</strain>
    </source>
</reference>